<evidence type="ECO:0000313" key="1">
    <source>
        <dbReference type="EMBL" id="TWJ09927.1"/>
    </source>
</evidence>
<evidence type="ECO:0000313" key="2">
    <source>
        <dbReference type="Proteomes" id="UP000320547"/>
    </source>
</evidence>
<comment type="caution">
    <text evidence="1">The sequence shown here is derived from an EMBL/GenBank/DDBJ whole genome shotgun (WGS) entry which is preliminary data.</text>
</comment>
<dbReference type="STRING" id="476157.GCA_001663155_01774"/>
<dbReference type="OrthoDB" id="7427292at2"/>
<gene>
    <name evidence="1" type="ORF">JN10_1582</name>
</gene>
<reference evidence="1 2" key="1">
    <citation type="submission" date="2019-07" db="EMBL/GenBank/DDBJ databases">
        <title>Genomic Encyclopedia of Archaeal and Bacterial Type Strains, Phase II (KMG-II): from individual species to whole genera.</title>
        <authorList>
            <person name="Goeker M."/>
        </authorList>
    </citation>
    <scope>NUCLEOTIDE SEQUENCE [LARGE SCALE GENOMIC DNA]</scope>
    <source>
        <strain evidence="1 2">ATCC BAA-2084</strain>
    </source>
</reference>
<keyword evidence="2" id="KW-1185">Reference proteome</keyword>
<sequence length="265" mass="29026">MHDDVQGIYLLFKNGKRPSILDIYRFTKLYPSISVSFDPGKEPAPGLVASGARPDEEWMTEHDTASWLELLSDGLTFDIIGLAPGDYSSFPTVAHSFDFDRNQINKFEHAIRLNPGAHVSGAEGAIPVLKTLLGLARNLIQRFEQIEAVVWPPSGSVIGRRFFESTVSVYLEGGAFPALGLIAFQEALDGGLQSVGLAHIIGQELRIEPDLASDKVVATRLAVRLINQLILTGTVDRREDLVSPDGRIIHLEPSGNARFVRVLSE</sequence>
<evidence type="ECO:0008006" key="3">
    <source>
        <dbReference type="Google" id="ProtNLM"/>
    </source>
</evidence>
<proteinExistence type="predicted"/>
<dbReference type="EMBL" id="VLLK01000001">
    <property type="protein sequence ID" value="TWJ09927.1"/>
    <property type="molecule type" value="Genomic_DNA"/>
</dbReference>
<organism evidence="1 2">
    <name type="scientific">Altererythrobacter ishigakiensis</name>
    <dbReference type="NCBI Taxonomy" id="476157"/>
    <lineage>
        <taxon>Bacteria</taxon>
        <taxon>Pseudomonadati</taxon>
        <taxon>Pseudomonadota</taxon>
        <taxon>Alphaproteobacteria</taxon>
        <taxon>Sphingomonadales</taxon>
        <taxon>Erythrobacteraceae</taxon>
        <taxon>Altererythrobacter</taxon>
    </lineage>
</organism>
<dbReference type="AlphaFoldDB" id="A0A562UWG0"/>
<dbReference type="Proteomes" id="UP000320547">
    <property type="component" value="Unassembled WGS sequence"/>
</dbReference>
<dbReference type="RefSeq" id="WP_067600034.1">
    <property type="nucleotide sequence ID" value="NZ_CP015963.1"/>
</dbReference>
<name>A0A562UWG0_9SPHN</name>
<accession>A0A562UWG0</accession>
<protein>
    <recommendedName>
        <fullName evidence="3">DUF4261 domain-containing protein</fullName>
    </recommendedName>
</protein>